<evidence type="ECO:0000313" key="3">
    <source>
        <dbReference type="Proteomes" id="UP000710385"/>
    </source>
</evidence>
<sequence length="143" mass="16397">MNKPNRTTRGKSLNFFPAPHNVFDDENLRRALTHAERDFLMVICHLSNRYADANGWFWHTDRLFTTREDKERGFASFGFNRSTCRRVRKKLAGLGLIETKSGMLDRGRWAGTMYRLNPKLLQSTGVHNEARSSTIENSGPGPP</sequence>
<feature type="region of interest" description="Disordered" evidence="1">
    <location>
        <begin position="124"/>
        <end position="143"/>
    </location>
</feature>
<protein>
    <submittedName>
        <fullName evidence="2">Uncharacterized protein</fullName>
    </submittedName>
</protein>
<dbReference type="Proteomes" id="UP000710385">
    <property type="component" value="Unassembled WGS sequence"/>
</dbReference>
<reference evidence="2" key="1">
    <citation type="submission" date="2020-05" db="EMBL/GenBank/DDBJ databases">
        <title>High-Quality Genomes of Partial-Nitritation/Anammox System by Hierarchical Clustering Based Hybrid Assembly.</title>
        <authorList>
            <person name="Liu L."/>
            <person name="Wang Y."/>
            <person name="Che Y."/>
            <person name="Chen Y."/>
            <person name="Xia Y."/>
            <person name="Luo R."/>
            <person name="Cheng S.H."/>
            <person name="Zheng C."/>
            <person name="Zhang T."/>
        </authorList>
    </citation>
    <scope>NUCLEOTIDE SEQUENCE</scope>
    <source>
        <strain evidence="2">H1_PAT1</strain>
    </source>
</reference>
<accession>A0A928TTT9</accession>
<dbReference type="AlphaFoldDB" id="A0A928TTT9"/>
<name>A0A928TTT9_UNCKA</name>
<dbReference type="EMBL" id="JABTTY010000001">
    <property type="protein sequence ID" value="MBE7524790.1"/>
    <property type="molecule type" value="Genomic_DNA"/>
</dbReference>
<comment type="caution">
    <text evidence="2">The sequence shown here is derived from an EMBL/GenBank/DDBJ whole genome shotgun (WGS) entry which is preliminary data.</text>
</comment>
<evidence type="ECO:0000313" key="2">
    <source>
        <dbReference type="EMBL" id="MBE7524790.1"/>
    </source>
</evidence>
<organism evidence="2 3">
    <name type="scientific">candidate division WWE3 bacterium</name>
    <dbReference type="NCBI Taxonomy" id="2053526"/>
    <lineage>
        <taxon>Bacteria</taxon>
        <taxon>Katanobacteria</taxon>
    </lineage>
</organism>
<evidence type="ECO:0000256" key="1">
    <source>
        <dbReference type="SAM" id="MobiDB-lite"/>
    </source>
</evidence>
<proteinExistence type="predicted"/>
<gene>
    <name evidence="2" type="ORF">HS096_00110</name>
</gene>
<feature type="compositionally biased region" description="Polar residues" evidence="1">
    <location>
        <begin position="124"/>
        <end position="137"/>
    </location>
</feature>